<evidence type="ECO:0000313" key="2">
    <source>
        <dbReference type="EMBL" id="MET3594633.1"/>
    </source>
</evidence>
<accession>A0ABV2HWD1</accession>
<comment type="caution">
    <text evidence="2">The sequence shown here is derived from an EMBL/GenBank/DDBJ whole genome shotgun (WGS) entry which is preliminary data.</text>
</comment>
<feature type="region of interest" description="Disordered" evidence="1">
    <location>
        <begin position="57"/>
        <end position="76"/>
    </location>
</feature>
<reference evidence="2 3" key="1">
    <citation type="submission" date="2024-06" db="EMBL/GenBank/DDBJ databases">
        <title>Genomic Encyclopedia of Type Strains, Phase IV (KMG-IV): sequencing the most valuable type-strain genomes for metagenomic binning, comparative biology and taxonomic classification.</title>
        <authorList>
            <person name="Goeker M."/>
        </authorList>
    </citation>
    <scope>NUCLEOTIDE SEQUENCE [LARGE SCALE GENOMIC DNA]</scope>
    <source>
        <strain evidence="2 3">DSM 29846</strain>
    </source>
</reference>
<gene>
    <name evidence="2" type="ORF">ABID26_004041</name>
</gene>
<evidence type="ECO:0000256" key="1">
    <source>
        <dbReference type="SAM" id="MobiDB-lite"/>
    </source>
</evidence>
<dbReference type="RefSeq" id="WP_354416081.1">
    <property type="nucleotide sequence ID" value="NZ_JBEPLM010000007.1"/>
</dbReference>
<name>A0ABV2HWD1_9HYPH</name>
<keyword evidence="3" id="KW-1185">Reference proteome</keyword>
<feature type="compositionally biased region" description="Polar residues" evidence="1">
    <location>
        <begin position="67"/>
        <end position="76"/>
    </location>
</feature>
<dbReference type="EMBL" id="JBEPLM010000007">
    <property type="protein sequence ID" value="MET3594633.1"/>
    <property type="molecule type" value="Genomic_DNA"/>
</dbReference>
<protein>
    <submittedName>
        <fullName evidence="2">Uncharacterized protein</fullName>
    </submittedName>
</protein>
<organism evidence="2 3">
    <name type="scientific">Mesorhizobium shonense</name>
    <dbReference type="NCBI Taxonomy" id="1209948"/>
    <lineage>
        <taxon>Bacteria</taxon>
        <taxon>Pseudomonadati</taxon>
        <taxon>Pseudomonadota</taxon>
        <taxon>Alphaproteobacteria</taxon>
        <taxon>Hyphomicrobiales</taxon>
        <taxon>Phyllobacteriaceae</taxon>
        <taxon>Mesorhizobium</taxon>
    </lineage>
</organism>
<dbReference type="Proteomes" id="UP001549036">
    <property type="component" value="Unassembled WGS sequence"/>
</dbReference>
<proteinExistence type="predicted"/>
<evidence type="ECO:0000313" key="3">
    <source>
        <dbReference type="Proteomes" id="UP001549036"/>
    </source>
</evidence>
<sequence>MKSSIAILPGLKCPDGFLGAHVIDLFHRAAFVGYGVARQNSGPLAGRGLLPWRATARNSDHGRRTRNQNCVAVSHS</sequence>